<protein>
    <recommendedName>
        <fullName evidence="2">Enhancer of polycomb-like N-terminal domain-containing protein</fullName>
    </recommendedName>
</protein>
<feature type="compositionally biased region" description="Low complexity" evidence="1">
    <location>
        <begin position="711"/>
        <end position="727"/>
    </location>
</feature>
<evidence type="ECO:0000313" key="3">
    <source>
        <dbReference type="EMBL" id="KAG2382138.1"/>
    </source>
</evidence>
<reference evidence="3 4" key="1">
    <citation type="journal article" date="2018" name="BMC Genomics">
        <title>The genome of Naegleria lovaniensis, the basis for a comparative approach to unravel pathogenicity factors of the human pathogenic amoeba N. fowleri.</title>
        <authorList>
            <person name="Liechti N."/>
            <person name="Schurch N."/>
            <person name="Bruggmann R."/>
            <person name="Wittwer M."/>
        </authorList>
    </citation>
    <scope>NUCLEOTIDE SEQUENCE [LARGE SCALE GENOMIC DNA]</scope>
    <source>
        <strain evidence="3 4">ATCC 30569</strain>
    </source>
</reference>
<proteinExistence type="predicted"/>
<organism evidence="3 4">
    <name type="scientific">Naegleria lovaniensis</name>
    <name type="common">Amoeba</name>
    <dbReference type="NCBI Taxonomy" id="51637"/>
    <lineage>
        <taxon>Eukaryota</taxon>
        <taxon>Discoba</taxon>
        <taxon>Heterolobosea</taxon>
        <taxon>Tetramitia</taxon>
        <taxon>Eutetramitia</taxon>
        <taxon>Vahlkampfiidae</taxon>
        <taxon>Naegleria</taxon>
    </lineage>
</organism>
<dbReference type="RefSeq" id="XP_044547817.1">
    <property type="nucleotide sequence ID" value="XM_044695080.1"/>
</dbReference>
<feature type="compositionally biased region" description="Polar residues" evidence="1">
    <location>
        <begin position="252"/>
        <end position="271"/>
    </location>
</feature>
<feature type="region of interest" description="Disordered" evidence="1">
    <location>
        <begin position="1"/>
        <end position="273"/>
    </location>
</feature>
<keyword evidence="4" id="KW-1185">Reference proteome</keyword>
<feature type="compositionally biased region" description="Low complexity" evidence="1">
    <location>
        <begin position="49"/>
        <end position="63"/>
    </location>
</feature>
<comment type="caution">
    <text evidence="3">The sequence shown here is derived from an EMBL/GenBank/DDBJ whole genome shotgun (WGS) entry which is preliminary data.</text>
</comment>
<feature type="domain" description="Enhancer of polycomb-like N-terminal" evidence="2">
    <location>
        <begin position="274"/>
        <end position="478"/>
    </location>
</feature>
<dbReference type="GeneID" id="68097795"/>
<feature type="compositionally biased region" description="Low complexity" evidence="1">
    <location>
        <begin position="181"/>
        <end position="190"/>
    </location>
</feature>
<feature type="compositionally biased region" description="Basic residues" evidence="1">
    <location>
        <begin position="163"/>
        <end position="180"/>
    </location>
</feature>
<feature type="compositionally biased region" description="Polar residues" evidence="1">
    <location>
        <begin position="660"/>
        <end position="696"/>
    </location>
</feature>
<dbReference type="EMBL" id="PYSW02000024">
    <property type="protein sequence ID" value="KAG2382138.1"/>
    <property type="molecule type" value="Genomic_DNA"/>
</dbReference>
<feature type="region of interest" description="Disordered" evidence="1">
    <location>
        <begin position="304"/>
        <end position="326"/>
    </location>
</feature>
<name>A0AA88GQ60_NAELO</name>
<dbReference type="AlphaFoldDB" id="A0AA88GQ60"/>
<evidence type="ECO:0000259" key="2">
    <source>
        <dbReference type="Pfam" id="PF10513"/>
    </source>
</evidence>
<feature type="compositionally biased region" description="Basic residues" evidence="1">
    <location>
        <begin position="1"/>
        <end position="15"/>
    </location>
</feature>
<gene>
    <name evidence="3" type="ORF">C9374_005340</name>
</gene>
<accession>A0AA88GQ60</accession>
<evidence type="ECO:0000256" key="1">
    <source>
        <dbReference type="SAM" id="MobiDB-lite"/>
    </source>
</evidence>
<dbReference type="Proteomes" id="UP000816034">
    <property type="component" value="Unassembled WGS sequence"/>
</dbReference>
<feature type="compositionally biased region" description="Low complexity" evidence="1">
    <location>
        <begin position="78"/>
        <end position="90"/>
    </location>
</feature>
<dbReference type="Pfam" id="PF10513">
    <property type="entry name" value="EPL1"/>
    <property type="match status" value="1"/>
</dbReference>
<evidence type="ECO:0000313" key="4">
    <source>
        <dbReference type="Proteomes" id="UP000816034"/>
    </source>
</evidence>
<feature type="region of interest" description="Disordered" evidence="1">
    <location>
        <begin position="660"/>
        <end position="768"/>
    </location>
</feature>
<sequence>MPRKTPKKKKAKTNHARSAAAEDEEELSASSTSNMPISDDDTTIPPLLSTTTTNNRNSKSTSSQYELSDDSGSDHDINSSSKNNRVNSSSDQNPSTLDIHRNNDDDQEEVPVKKRNGSQANLSSSETEDSKPPEQHSSSKSTSSMELSEDDDVTAADSDTKTKPSRKTSNKKKTSKKKSAAVRSSTSVSNNKRKRSSAQSSDDEEAEDNNSTANRELSDDDNDTESIIPTAKEVVPKTPTRSQPRSRRGGTSEANTPSVANTPQTPSSATLSRPRKLDVWKKLLVLRPEDLISLNKLRSRISQAVKESKSMSANKSSPKKQDSDISRLSVTVNSLTDADLQLLADEKQRTGTVTLIDSTQATRKYRDFTELEELEDKGADLTNVPVPNFTVTKDNTAKKGFRRTHHYMKYTNTENYDHETLMLNPTPNLHADFDTYSHRKIDISLEYNMESEDEEWLNEYNTGRRNPLSKKDFECIIALMNRACKNGKIPWFSTASVMDLSRFFNVKLQEHDIISVKKLWESRYNTDRKKKEHETRIENEIRLVNLYDLKDKFLKLKSVFKSEQDHASKQKDMTEKQVKQMSKKEFDISTHIPKFSDKFHALRKQDKYELKLETIQQFKAREEEIYNQVKHLDIPEIEMYNREHGEVHSPASFTDFHQKTIQPQPSTTNGPFQNESESLTSDTIAQTSSSDQQAENIATRRRTRKRKDAASSSTPGGSSNSEETNTPESPPSLVAKPYTFSRLSSKKKKQSPNVDNSPSSPHPPNDDN</sequence>
<dbReference type="InterPro" id="IPR019542">
    <property type="entry name" value="Enhancer_polycomb-like_N"/>
</dbReference>